<evidence type="ECO:0000256" key="2">
    <source>
        <dbReference type="ARBA" id="ARBA00022801"/>
    </source>
</evidence>
<dbReference type="STRING" id="1314790.A0A1Y1YSI6"/>
<dbReference type="PRINTS" id="PR00722">
    <property type="entry name" value="CHYMOTRYPSIN"/>
</dbReference>
<dbReference type="InterPro" id="IPR043504">
    <property type="entry name" value="Peptidase_S1_PA_chymotrypsin"/>
</dbReference>
<dbReference type="InterPro" id="IPR001254">
    <property type="entry name" value="Trypsin_dom"/>
</dbReference>
<dbReference type="InParanoid" id="A0A1Y1YSI6"/>
<dbReference type="PROSITE" id="PS00134">
    <property type="entry name" value="TRYPSIN_HIS"/>
    <property type="match status" value="1"/>
</dbReference>
<protein>
    <submittedName>
        <fullName evidence="7">Trypsin-like serine protease</fullName>
    </submittedName>
</protein>
<evidence type="ECO:0000259" key="6">
    <source>
        <dbReference type="PROSITE" id="PS50240"/>
    </source>
</evidence>
<dbReference type="Gene3D" id="2.40.10.10">
    <property type="entry name" value="Trypsin-like serine proteases"/>
    <property type="match status" value="1"/>
</dbReference>
<keyword evidence="1 4" id="KW-0645">Protease</keyword>
<dbReference type="PANTHER" id="PTHR24264">
    <property type="entry name" value="TRYPSIN-RELATED"/>
    <property type="match status" value="1"/>
</dbReference>
<dbReference type="PROSITE" id="PS50240">
    <property type="entry name" value="TRYPSIN_DOM"/>
    <property type="match status" value="1"/>
</dbReference>
<proteinExistence type="predicted"/>
<dbReference type="InterPro" id="IPR018114">
    <property type="entry name" value="TRYPSIN_HIS"/>
</dbReference>
<keyword evidence="3" id="KW-1015">Disulfide bond</keyword>
<evidence type="ECO:0000256" key="3">
    <source>
        <dbReference type="ARBA" id="ARBA00023157"/>
    </source>
</evidence>
<dbReference type="InterPro" id="IPR050127">
    <property type="entry name" value="Serine_Proteases_S1"/>
</dbReference>
<gene>
    <name evidence="7" type="ORF">K493DRAFT_210583</name>
</gene>
<feature type="region of interest" description="Disordered" evidence="5">
    <location>
        <begin position="244"/>
        <end position="274"/>
    </location>
</feature>
<evidence type="ECO:0000313" key="7">
    <source>
        <dbReference type="EMBL" id="ORY00794.1"/>
    </source>
</evidence>
<dbReference type="AlphaFoldDB" id="A0A1Y1YSI6"/>
<feature type="compositionally biased region" description="Polar residues" evidence="5">
    <location>
        <begin position="244"/>
        <end position="265"/>
    </location>
</feature>
<evidence type="ECO:0000256" key="1">
    <source>
        <dbReference type="ARBA" id="ARBA00022670"/>
    </source>
</evidence>
<feature type="domain" description="Peptidase S1" evidence="6">
    <location>
        <begin position="1"/>
        <end position="232"/>
    </location>
</feature>
<dbReference type="GO" id="GO:0006508">
    <property type="term" value="P:proteolysis"/>
    <property type="evidence" value="ECO:0007669"/>
    <property type="project" value="UniProtKB-KW"/>
</dbReference>
<dbReference type="Pfam" id="PF00089">
    <property type="entry name" value="Trypsin"/>
    <property type="match status" value="1"/>
</dbReference>
<evidence type="ECO:0000313" key="8">
    <source>
        <dbReference type="Proteomes" id="UP000193498"/>
    </source>
</evidence>
<keyword evidence="4" id="KW-0720">Serine protease</keyword>
<dbReference type="GO" id="GO:0005615">
    <property type="term" value="C:extracellular space"/>
    <property type="evidence" value="ECO:0007669"/>
    <property type="project" value="TreeGrafter"/>
</dbReference>
<dbReference type="CDD" id="cd00190">
    <property type="entry name" value="Tryp_SPc"/>
    <property type="match status" value="1"/>
</dbReference>
<sequence length="298" mass="31887">MAHLIIEKKPECGGALIGNKWVITAAHCLVKSVTSIETGDQLINIPPTEVQVVLGTNKPNSTSPYSIVKYSLEPNFDYLEYKNDLAIIELSTTVQTSESIRPIGISTQPIQEKQIVTAAGWGATETQNFADTLYEVNLAVGTEAKCATVVPQYEGMNGPKICVANTPGSDTCFGDSGGPLFHQENGHFSILGVTSFGLQKDSEKLFKCGGNDTYGVYTRIANFNAFVKSVTGLTDEQLTPGYYSASTQSANGTTVKSDNNSTASSPEKPKDTSDSTSIYSFNFATLVLSIISLSTLSF</sequence>
<dbReference type="SUPFAM" id="SSF50494">
    <property type="entry name" value="Trypsin-like serine proteases"/>
    <property type="match status" value="1"/>
</dbReference>
<dbReference type="GO" id="GO:0004252">
    <property type="term" value="F:serine-type endopeptidase activity"/>
    <property type="evidence" value="ECO:0007669"/>
    <property type="project" value="InterPro"/>
</dbReference>
<dbReference type="InterPro" id="IPR033116">
    <property type="entry name" value="TRYPSIN_SER"/>
</dbReference>
<accession>A0A1Y1YSI6</accession>
<dbReference type="OrthoDB" id="6380398at2759"/>
<dbReference type="InterPro" id="IPR001314">
    <property type="entry name" value="Peptidase_S1A"/>
</dbReference>
<dbReference type="PROSITE" id="PS00135">
    <property type="entry name" value="TRYPSIN_SER"/>
    <property type="match status" value="1"/>
</dbReference>
<dbReference type="Proteomes" id="UP000193498">
    <property type="component" value="Unassembled WGS sequence"/>
</dbReference>
<comment type="caution">
    <text evidence="7">The sequence shown here is derived from an EMBL/GenBank/DDBJ whole genome shotgun (WGS) entry which is preliminary data.</text>
</comment>
<evidence type="ECO:0000256" key="4">
    <source>
        <dbReference type="RuleBase" id="RU363034"/>
    </source>
</evidence>
<keyword evidence="2 4" id="KW-0378">Hydrolase</keyword>
<name>A0A1Y1YSI6_9FUNG</name>
<dbReference type="PANTHER" id="PTHR24264:SF54">
    <property type="entry name" value="PEPTIDASE S1 DOMAIN-CONTAINING PROTEIN"/>
    <property type="match status" value="1"/>
</dbReference>
<dbReference type="EMBL" id="MCFE01000078">
    <property type="protein sequence ID" value="ORY00794.1"/>
    <property type="molecule type" value="Genomic_DNA"/>
</dbReference>
<reference evidence="7 8" key="1">
    <citation type="submission" date="2016-07" db="EMBL/GenBank/DDBJ databases">
        <title>Pervasive Adenine N6-methylation of Active Genes in Fungi.</title>
        <authorList>
            <consortium name="DOE Joint Genome Institute"/>
            <person name="Mondo S.J."/>
            <person name="Dannebaum R.O."/>
            <person name="Kuo R.C."/>
            <person name="Labutti K."/>
            <person name="Haridas S."/>
            <person name="Kuo A."/>
            <person name="Salamov A."/>
            <person name="Ahrendt S.R."/>
            <person name="Lipzen A."/>
            <person name="Sullivan W."/>
            <person name="Andreopoulos W.B."/>
            <person name="Clum A."/>
            <person name="Lindquist E."/>
            <person name="Daum C."/>
            <person name="Ramamoorthy G.K."/>
            <person name="Gryganskyi A."/>
            <person name="Culley D."/>
            <person name="Magnuson J.K."/>
            <person name="James T.Y."/>
            <person name="O'Malley M.A."/>
            <person name="Stajich J.E."/>
            <person name="Spatafora J.W."/>
            <person name="Visel A."/>
            <person name="Grigoriev I.V."/>
        </authorList>
    </citation>
    <scope>NUCLEOTIDE SEQUENCE [LARGE SCALE GENOMIC DNA]</scope>
    <source>
        <strain evidence="7 8">CBS 931.73</strain>
    </source>
</reference>
<dbReference type="InterPro" id="IPR009003">
    <property type="entry name" value="Peptidase_S1_PA"/>
</dbReference>
<keyword evidence="8" id="KW-1185">Reference proteome</keyword>
<dbReference type="SMART" id="SM00020">
    <property type="entry name" value="Tryp_SPc"/>
    <property type="match status" value="1"/>
</dbReference>
<organism evidence="7 8">
    <name type="scientific">Basidiobolus meristosporus CBS 931.73</name>
    <dbReference type="NCBI Taxonomy" id="1314790"/>
    <lineage>
        <taxon>Eukaryota</taxon>
        <taxon>Fungi</taxon>
        <taxon>Fungi incertae sedis</taxon>
        <taxon>Zoopagomycota</taxon>
        <taxon>Entomophthoromycotina</taxon>
        <taxon>Basidiobolomycetes</taxon>
        <taxon>Basidiobolales</taxon>
        <taxon>Basidiobolaceae</taxon>
        <taxon>Basidiobolus</taxon>
    </lineage>
</organism>
<evidence type="ECO:0000256" key="5">
    <source>
        <dbReference type="SAM" id="MobiDB-lite"/>
    </source>
</evidence>